<protein>
    <submittedName>
        <fullName evidence="4">DDE Tnp4 domain-containing protein</fullName>
    </submittedName>
</protein>
<keyword evidence="3" id="KW-1185">Reference proteome</keyword>
<dbReference type="AlphaFoldDB" id="A0A183U2L3"/>
<reference evidence="4" key="1">
    <citation type="submission" date="2016-06" db="UniProtKB">
        <authorList>
            <consortium name="WormBaseParasite"/>
        </authorList>
    </citation>
    <scope>IDENTIFICATION</scope>
</reference>
<gene>
    <name evidence="2" type="ORF">TCNE_LOCUS2733</name>
</gene>
<evidence type="ECO:0000256" key="1">
    <source>
        <dbReference type="SAM" id="MobiDB-lite"/>
    </source>
</evidence>
<sequence>MCYKDVECAIAGTSCAGRIFYPEMDDIALNANVLGCVDQNLRYRFAENTPTPIKHKEDKDVEKSTRTDRNRERRTLNVRIAEGKVLLNCFWSKSRSRSGDSSCSI</sequence>
<dbReference type="EMBL" id="UYWY01002967">
    <property type="protein sequence ID" value="VDM28450.1"/>
    <property type="molecule type" value="Genomic_DNA"/>
</dbReference>
<dbReference type="Proteomes" id="UP000050794">
    <property type="component" value="Unassembled WGS sequence"/>
</dbReference>
<evidence type="ECO:0000313" key="3">
    <source>
        <dbReference type="Proteomes" id="UP000050794"/>
    </source>
</evidence>
<name>A0A183U2L3_TOXCA</name>
<feature type="compositionally biased region" description="Basic and acidic residues" evidence="1">
    <location>
        <begin position="54"/>
        <end position="73"/>
    </location>
</feature>
<dbReference type="WBParaSite" id="TCNE_0000273301-mRNA-1">
    <property type="protein sequence ID" value="TCNE_0000273301-mRNA-1"/>
    <property type="gene ID" value="TCNE_0000273301"/>
</dbReference>
<accession>A0A183U2L3</accession>
<proteinExistence type="predicted"/>
<evidence type="ECO:0000313" key="2">
    <source>
        <dbReference type="EMBL" id="VDM28450.1"/>
    </source>
</evidence>
<evidence type="ECO:0000313" key="4">
    <source>
        <dbReference type="WBParaSite" id="TCNE_0000273301-mRNA-1"/>
    </source>
</evidence>
<reference evidence="2 3" key="2">
    <citation type="submission" date="2018-11" db="EMBL/GenBank/DDBJ databases">
        <authorList>
            <consortium name="Pathogen Informatics"/>
        </authorList>
    </citation>
    <scope>NUCLEOTIDE SEQUENCE [LARGE SCALE GENOMIC DNA]</scope>
</reference>
<organism evidence="3 4">
    <name type="scientific">Toxocara canis</name>
    <name type="common">Canine roundworm</name>
    <dbReference type="NCBI Taxonomy" id="6265"/>
    <lineage>
        <taxon>Eukaryota</taxon>
        <taxon>Metazoa</taxon>
        <taxon>Ecdysozoa</taxon>
        <taxon>Nematoda</taxon>
        <taxon>Chromadorea</taxon>
        <taxon>Rhabditida</taxon>
        <taxon>Spirurina</taxon>
        <taxon>Ascaridomorpha</taxon>
        <taxon>Ascaridoidea</taxon>
        <taxon>Toxocaridae</taxon>
        <taxon>Toxocara</taxon>
    </lineage>
</organism>
<feature type="region of interest" description="Disordered" evidence="1">
    <location>
        <begin position="52"/>
        <end position="73"/>
    </location>
</feature>